<dbReference type="PANTHER" id="PTHR43673:SF10">
    <property type="entry name" value="NADH DEHYDROGENASE_NAD(P)H NITROREDUCTASE XCC3605-RELATED"/>
    <property type="match status" value="1"/>
</dbReference>
<keyword evidence="2" id="KW-0521">NADP</keyword>
<evidence type="ECO:0000256" key="2">
    <source>
        <dbReference type="ARBA" id="ARBA00022857"/>
    </source>
</evidence>
<gene>
    <name evidence="4" type="ORF">BTO08_06875</name>
</gene>
<dbReference type="CDD" id="cd02149">
    <property type="entry name" value="NfsB-like"/>
    <property type="match status" value="1"/>
</dbReference>
<keyword evidence="3" id="KW-0560">Oxidoreductase</keyword>
<dbReference type="SUPFAM" id="SSF55469">
    <property type="entry name" value="FMN-dependent nitroreductase-like"/>
    <property type="match status" value="1"/>
</dbReference>
<reference evidence="4 5" key="1">
    <citation type="submission" date="2016-12" db="EMBL/GenBank/DDBJ databases">
        <title>Diversity of luminous bacteria.</title>
        <authorList>
            <person name="Yoshizawa S."/>
            <person name="Kogure K."/>
        </authorList>
    </citation>
    <scope>NUCLEOTIDE SEQUENCE [LARGE SCALE GENOMIC DNA]</scope>
    <source>
        <strain evidence="4 5">LC1-200</strain>
    </source>
</reference>
<protein>
    <submittedName>
        <fullName evidence="4">NAD(P)H-dependent oxidoreductase</fullName>
    </submittedName>
</protein>
<evidence type="ECO:0000313" key="5">
    <source>
        <dbReference type="Proteomes" id="UP000238730"/>
    </source>
</evidence>
<dbReference type="InterPro" id="IPR029479">
    <property type="entry name" value="Nitroreductase"/>
</dbReference>
<dbReference type="GO" id="GO:0016491">
    <property type="term" value="F:oxidoreductase activity"/>
    <property type="evidence" value="ECO:0007669"/>
    <property type="project" value="UniProtKB-KW"/>
</dbReference>
<dbReference type="OrthoDB" id="9809288at2"/>
<comment type="caution">
    <text evidence="4">The sequence shown here is derived from an EMBL/GenBank/DDBJ whole genome shotgun (WGS) entry which is preliminary data.</text>
</comment>
<dbReference type="RefSeq" id="WP_045147859.1">
    <property type="nucleotide sequence ID" value="NZ_JZSO01000002.1"/>
</dbReference>
<accession>A0A2T3Q507</accession>
<organism evidence="4 5">
    <name type="scientific">Photobacterium angustum</name>
    <dbReference type="NCBI Taxonomy" id="661"/>
    <lineage>
        <taxon>Bacteria</taxon>
        <taxon>Pseudomonadati</taxon>
        <taxon>Pseudomonadota</taxon>
        <taxon>Gammaproteobacteria</taxon>
        <taxon>Vibrionales</taxon>
        <taxon>Vibrionaceae</taxon>
        <taxon>Photobacterium</taxon>
    </lineage>
</organism>
<evidence type="ECO:0000256" key="1">
    <source>
        <dbReference type="ARBA" id="ARBA00007118"/>
    </source>
</evidence>
<dbReference type="InterPro" id="IPR000415">
    <property type="entry name" value="Nitroreductase-like"/>
</dbReference>
<comment type="similarity">
    <text evidence="1">Belongs to the nitroreductase family.</text>
</comment>
<sequence length="217" mass="24663">MNSPILDDLNWRYTTKSYDPNKTISAENIAIISEALRLSASSINSQPWRFIILESDDAKQRFSNTFETKFLANKPHATNASHIILFTHNPHYSIEDFEAVIDKNILDGRIKPEKKDDAVSKFSFADLYTEPSGYNANWTKAQLYLAFGNILHVLARLKIDSTPLEGIDVKRVEKEFSQELDGFSCPVALAIGYHDESDFNARLPKSRMPLETVVHKI</sequence>
<name>A0A2T3Q507_PHOAN</name>
<proteinExistence type="inferred from homology"/>
<evidence type="ECO:0000256" key="3">
    <source>
        <dbReference type="ARBA" id="ARBA00023002"/>
    </source>
</evidence>
<dbReference type="Pfam" id="PF00881">
    <property type="entry name" value="Nitroreductase"/>
    <property type="match status" value="1"/>
</dbReference>
<evidence type="ECO:0000313" key="4">
    <source>
        <dbReference type="EMBL" id="PQJ67141.1"/>
    </source>
</evidence>
<dbReference type="AlphaFoldDB" id="A0A2T3Q507"/>
<dbReference type="EMBL" id="MSCJ01000001">
    <property type="protein sequence ID" value="PQJ67141.1"/>
    <property type="molecule type" value="Genomic_DNA"/>
</dbReference>
<dbReference type="Gene3D" id="3.40.109.10">
    <property type="entry name" value="NADH Oxidase"/>
    <property type="match status" value="1"/>
</dbReference>
<dbReference type="Proteomes" id="UP000238730">
    <property type="component" value="Unassembled WGS sequence"/>
</dbReference>
<dbReference type="PANTHER" id="PTHR43673">
    <property type="entry name" value="NAD(P)H NITROREDUCTASE YDGI-RELATED"/>
    <property type="match status" value="1"/>
</dbReference>
<dbReference type="InterPro" id="IPR033878">
    <property type="entry name" value="NfsB-like"/>
</dbReference>